<dbReference type="InterPro" id="IPR009078">
    <property type="entry name" value="Ferritin-like_SF"/>
</dbReference>
<dbReference type="RefSeq" id="WP_227320612.1">
    <property type="nucleotide sequence ID" value="NZ_JAESVB010000002.1"/>
</dbReference>
<dbReference type="PANTHER" id="PTHR30565">
    <property type="entry name" value="PROTEIN YCIF"/>
    <property type="match status" value="1"/>
</dbReference>
<dbReference type="InterPro" id="IPR047114">
    <property type="entry name" value="YciF"/>
</dbReference>
<evidence type="ECO:0000313" key="1">
    <source>
        <dbReference type="EMBL" id="MCB8874960.1"/>
    </source>
</evidence>
<dbReference type="Gene3D" id="1.20.1260.10">
    <property type="match status" value="1"/>
</dbReference>
<organism evidence="1 2">
    <name type="scientific">Acidisoma silvae</name>
    <dbReference type="NCBI Taxonomy" id="2802396"/>
    <lineage>
        <taxon>Bacteria</taxon>
        <taxon>Pseudomonadati</taxon>
        <taxon>Pseudomonadota</taxon>
        <taxon>Alphaproteobacteria</taxon>
        <taxon>Acetobacterales</taxon>
        <taxon>Acidocellaceae</taxon>
        <taxon>Acidisoma</taxon>
    </lineage>
</organism>
<dbReference type="AlphaFoldDB" id="A0A963YQ90"/>
<proteinExistence type="predicted"/>
<dbReference type="InterPro" id="IPR012347">
    <property type="entry name" value="Ferritin-like"/>
</dbReference>
<gene>
    <name evidence="1" type="ORF">ASILVAE211_07180</name>
</gene>
<dbReference type="Proteomes" id="UP000708298">
    <property type="component" value="Unassembled WGS sequence"/>
</dbReference>
<dbReference type="PANTHER" id="PTHR30565:SF9">
    <property type="entry name" value="PROTEIN YCIF"/>
    <property type="match status" value="1"/>
</dbReference>
<dbReference type="EMBL" id="JAESVB010000002">
    <property type="protein sequence ID" value="MCB8874960.1"/>
    <property type="molecule type" value="Genomic_DNA"/>
</dbReference>
<dbReference type="SUPFAM" id="SSF47240">
    <property type="entry name" value="Ferritin-like"/>
    <property type="match status" value="1"/>
</dbReference>
<protein>
    <submittedName>
        <fullName evidence="1">Ferritin-like domain-containing protein</fullName>
    </submittedName>
</protein>
<dbReference type="CDD" id="cd07909">
    <property type="entry name" value="YciF"/>
    <property type="match status" value="1"/>
</dbReference>
<accession>A0A963YQ90</accession>
<evidence type="ECO:0000313" key="2">
    <source>
        <dbReference type="Proteomes" id="UP000708298"/>
    </source>
</evidence>
<dbReference type="InterPro" id="IPR010287">
    <property type="entry name" value="DUF892_YciF-like"/>
</dbReference>
<comment type="caution">
    <text evidence="1">The sequence shown here is derived from an EMBL/GenBank/DDBJ whole genome shotgun (WGS) entry which is preliminary data.</text>
</comment>
<reference evidence="1" key="2">
    <citation type="submission" date="2021-01" db="EMBL/GenBank/DDBJ databases">
        <authorList>
            <person name="Mieszkin S."/>
            <person name="Pouder E."/>
            <person name="Alain K."/>
        </authorList>
    </citation>
    <scope>NUCLEOTIDE SEQUENCE</scope>
    <source>
        <strain evidence="1">HW T2.11</strain>
    </source>
</reference>
<sequence>MNTMNDLFLHFLKDVYYAERQISKALPKMAKAAHSPHLREAFTEHREETQHHIERLQQVFEILGKRAQTVTCEAINGLIEECEELLDEAKEPSAVRDAGLAACAQAVEHYEMARYGSLIAWAKSLGKADIVTILEKTLAEEKKADSLLTKLSNAEINTLVKAA</sequence>
<name>A0A963YQ90_9PROT</name>
<dbReference type="Pfam" id="PF05974">
    <property type="entry name" value="DUF892"/>
    <property type="match status" value="1"/>
</dbReference>
<reference evidence="1" key="1">
    <citation type="journal article" date="2021" name="Microorganisms">
        <title>Acidisoma silvae sp. nov. and Acidisomacellulosilytica sp. nov., Two Acidophilic Bacteria Isolated from Decaying Wood, Hydrolyzing Cellulose and Producing Poly-3-hydroxybutyrate.</title>
        <authorList>
            <person name="Mieszkin S."/>
            <person name="Pouder E."/>
            <person name="Uroz S."/>
            <person name="Simon-Colin C."/>
            <person name="Alain K."/>
        </authorList>
    </citation>
    <scope>NUCLEOTIDE SEQUENCE</scope>
    <source>
        <strain evidence="1">HW T2.11</strain>
    </source>
</reference>
<keyword evidence="2" id="KW-1185">Reference proteome</keyword>